<evidence type="ECO:0000259" key="1">
    <source>
        <dbReference type="Pfam" id="PF13349"/>
    </source>
</evidence>
<comment type="caution">
    <text evidence="3">The sequence shown here is derived from an EMBL/GenBank/DDBJ whole genome shotgun (WGS) entry which is preliminary data.</text>
</comment>
<feature type="domain" description="DUF4097" evidence="1">
    <location>
        <begin position="138"/>
        <end position="423"/>
    </location>
</feature>
<dbReference type="Pfam" id="PF13349">
    <property type="entry name" value="DUF4097"/>
    <property type="match status" value="1"/>
</dbReference>
<dbReference type="EMBL" id="WSFT01000007">
    <property type="protein sequence ID" value="MBS4536981.1"/>
    <property type="molecule type" value="Genomic_DNA"/>
</dbReference>
<dbReference type="InterPro" id="IPR053959">
    <property type="entry name" value="YvlB/LiaX_N"/>
</dbReference>
<dbReference type="AlphaFoldDB" id="A0A942UUC6"/>
<reference evidence="3" key="1">
    <citation type="submission" date="2019-12" db="EMBL/GenBank/DDBJ databases">
        <title>Clostridiaceae gen. nov. sp. nov., isolated from sediment in Xinjiang, China.</title>
        <authorList>
            <person name="Zhang R."/>
        </authorList>
    </citation>
    <scope>NUCLEOTIDE SEQUENCE</scope>
    <source>
        <strain evidence="3">D2Q-11</strain>
    </source>
</reference>
<organism evidence="3 4">
    <name type="scientific">Anaeromonas frigoriresistens</name>
    <dbReference type="NCBI Taxonomy" id="2683708"/>
    <lineage>
        <taxon>Bacteria</taxon>
        <taxon>Bacillati</taxon>
        <taxon>Bacillota</taxon>
        <taxon>Tissierellia</taxon>
        <taxon>Tissierellales</taxon>
        <taxon>Thermohalobacteraceae</taxon>
        <taxon>Anaeromonas</taxon>
    </lineage>
</organism>
<keyword evidence="4" id="KW-1185">Reference proteome</keyword>
<evidence type="ECO:0000313" key="4">
    <source>
        <dbReference type="Proteomes" id="UP000724672"/>
    </source>
</evidence>
<dbReference type="Pfam" id="PF22746">
    <property type="entry name" value="SHOCT-like_DUF2089-C"/>
    <property type="match status" value="1"/>
</dbReference>
<feature type="domain" description="YvlB/LiaX N-terminal" evidence="2">
    <location>
        <begin position="3"/>
        <end position="30"/>
    </location>
</feature>
<dbReference type="RefSeq" id="WP_203364914.1">
    <property type="nucleotide sequence ID" value="NZ_WSFT01000007.1"/>
</dbReference>
<dbReference type="InterPro" id="IPR025164">
    <property type="entry name" value="Toastrack_DUF4097"/>
</dbReference>
<protein>
    <submittedName>
        <fullName evidence="3">DUF4097 family beta strand repeat protein</fullName>
    </submittedName>
</protein>
<name>A0A942UUC6_9FIRM</name>
<gene>
    <name evidence="3" type="ORF">GOQ27_00820</name>
</gene>
<dbReference type="Proteomes" id="UP000724672">
    <property type="component" value="Unassembled WGS sequence"/>
</dbReference>
<evidence type="ECO:0000259" key="2">
    <source>
        <dbReference type="Pfam" id="PF22746"/>
    </source>
</evidence>
<evidence type="ECO:0000313" key="3">
    <source>
        <dbReference type="EMBL" id="MBS4536981.1"/>
    </source>
</evidence>
<sequence>MSDEKIMILKMLKEGKISEEEAAKLLDALEYKNISKDFKEEKTNPQDNHEWEENFEAKMDKLGKKLENKFDKFGENFGEKMGKMGEDLSDGAGSLTDKIMDVVDSFMDKGGFTNILGNYETKNESLEIDVNDIKNPVLDIKSINGNINLNPWSKDYIYVEAICYLKKNKISPDQKIMELRKEDNKIILEPLFDSNIGVKLDISVPVKIYNEIKVITTNGKINIYDLKAENISSNTTNGSINLNDLTATYTIDSVTKNGRIILKDTKCNKINAITKNASIQVEDTVSDEGILVSKNGKIILKNNNLSKVDISTSNSPIKIESSNISYLFAQTSNGKLDVNDLGVDLLKEIKLSTSNSGIYINLSNFNKAYKIEATTTNSSIDLNLPQLVYDYNDKNKNIKAHKEGDYVDPIVFNLNTTNGSIKVG</sequence>
<accession>A0A942UUC6</accession>
<proteinExistence type="predicted"/>